<dbReference type="Pfam" id="PF07021">
    <property type="entry name" value="MetW"/>
    <property type="match status" value="1"/>
</dbReference>
<dbReference type="NCBIfam" id="TIGR02081">
    <property type="entry name" value="metW"/>
    <property type="match status" value="1"/>
</dbReference>
<organism evidence="1 2">
    <name type="scientific">Reinekea marina</name>
    <dbReference type="NCBI Taxonomy" id="1310421"/>
    <lineage>
        <taxon>Bacteria</taxon>
        <taxon>Pseudomonadati</taxon>
        <taxon>Pseudomonadota</taxon>
        <taxon>Gammaproteobacteria</taxon>
        <taxon>Oceanospirillales</taxon>
        <taxon>Saccharospirillaceae</taxon>
        <taxon>Reinekea</taxon>
    </lineage>
</organism>
<dbReference type="Proteomes" id="UP001595710">
    <property type="component" value="Unassembled WGS sequence"/>
</dbReference>
<gene>
    <name evidence="1" type="primary">metW</name>
    <name evidence="1" type="ORF">ACFOND_09290</name>
</gene>
<dbReference type="CDD" id="cd02440">
    <property type="entry name" value="AdoMet_MTases"/>
    <property type="match status" value="1"/>
</dbReference>
<keyword evidence="2" id="KW-1185">Reference proteome</keyword>
<dbReference type="InterPro" id="IPR029063">
    <property type="entry name" value="SAM-dependent_MTases_sf"/>
</dbReference>
<name>A0ABV7WR97_9GAMM</name>
<dbReference type="Gene3D" id="3.40.50.150">
    <property type="entry name" value="Vaccinia Virus protein VP39"/>
    <property type="match status" value="1"/>
</dbReference>
<dbReference type="RefSeq" id="WP_290283156.1">
    <property type="nucleotide sequence ID" value="NZ_JAUFQI010000001.1"/>
</dbReference>
<dbReference type="InterPro" id="IPR010743">
    <property type="entry name" value="Methionine_synth_MetW"/>
</dbReference>
<sequence>MRTDLQAISQWITPGERVLDLGCGDGELLAYLKKEKQVTGYGMEIDTQKIVSCVEKGVEVIHQDLNDSLDYIDDQSFDTVLMTQSLQQTNAPDKIVDDMLRIGKRAIVTFPNFGHWTTRIYLGLRGMMPMSDALPFRWYDTPNIHFCTFKDFEVLCKEHNIDILMRTVVDSEHEANWKIKMLPNMLGEVALYHLGKK</sequence>
<evidence type="ECO:0000313" key="1">
    <source>
        <dbReference type="EMBL" id="MFC3701831.1"/>
    </source>
</evidence>
<dbReference type="EMBL" id="JBHRYN010000011">
    <property type="protein sequence ID" value="MFC3701831.1"/>
    <property type="molecule type" value="Genomic_DNA"/>
</dbReference>
<comment type="caution">
    <text evidence="1">The sequence shown here is derived from an EMBL/GenBank/DDBJ whole genome shotgun (WGS) entry which is preliminary data.</text>
</comment>
<accession>A0ABV7WR97</accession>
<protein>
    <submittedName>
        <fullName evidence="1">Methionine biosynthesis protein MetW</fullName>
    </submittedName>
</protein>
<dbReference type="SUPFAM" id="SSF53335">
    <property type="entry name" value="S-adenosyl-L-methionine-dependent methyltransferases"/>
    <property type="match status" value="1"/>
</dbReference>
<evidence type="ECO:0000313" key="2">
    <source>
        <dbReference type="Proteomes" id="UP001595710"/>
    </source>
</evidence>
<reference evidence="2" key="1">
    <citation type="journal article" date="2019" name="Int. J. Syst. Evol. Microbiol.">
        <title>The Global Catalogue of Microorganisms (GCM) 10K type strain sequencing project: providing services to taxonomists for standard genome sequencing and annotation.</title>
        <authorList>
            <consortium name="The Broad Institute Genomics Platform"/>
            <consortium name="The Broad Institute Genome Sequencing Center for Infectious Disease"/>
            <person name="Wu L."/>
            <person name="Ma J."/>
        </authorList>
    </citation>
    <scope>NUCLEOTIDE SEQUENCE [LARGE SCALE GENOMIC DNA]</scope>
    <source>
        <strain evidence="2">CECT 8288</strain>
    </source>
</reference>
<proteinExistence type="predicted"/>